<dbReference type="Proteomes" id="UP001056120">
    <property type="component" value="Linkage Group LG11"/>
</dbReference>
<accession>A0ACB9HVE1</accession>
<proteinExistence type="predicted"/>
<gene>
    <name evidence="1" type="ORF">L1987_34553</name>
</gene>
<keyword evidence="2" id="KW-1185">Reference proteome</keyword>
<evidence type="ECO:0000313" key="2">
    <source>
        <dbReference type="Proteomes" id="UP001056120"/>
    </source>
</evidence>
<sequence length="141" mass="15937">MLFCIRCGARVWTRRRIETSITTFAPGILVPKSYILPMGSDLYLQQSTSLVADAHKAGLKVFASYFANDNLFAYNYRLLSKLGPKQNSRCTYHSASLLSLVLQLHHSNSGCHNKAWVWNMCYRYTEEKRRGGCLEPGNLGA</sequence>
<reference evidence="1 2" key="2">
    <citation type="journal article" date="2022" name="Mol. Ecol. Resour.">
        <title>The genomes of chicory, endive, great burdock and yacon provide insights into Asteraceae paleo-polyploidization history and plant inulin production.</title>
        <authorList>
            <person name="Fan W."/>
            <person name="Wang S."/>
            <person name="Wang H."/>
            <person name="Wang A."/>
            <person name="Jiang F."/>
            <person name="Liu H."/>
            <person name="Zhao H."/>
            <person name="Xu D."/>
            <person name="Zhang Y."/>
        </authorList>
    </citation>
    <scope>NUCLEOTIDE SEQUENCE [LARGE SCALE GENOMIC DNA]</scope>
    <source>
        <strain evidence="2">cv. Yunnan</strain>
        <tissue evidence="1">Leaves</tissue>
    </source>
</reference>
<dbReference type="EMBL" id="CM042028">
    <property type="protein sequence ID" value="KAI3799261.1"/>
    <property type="molecule type" value="Genomic_DNA"/>
</dbReference>
<comment type="caution">
    <text evidence="1">The sequence shown here is derived from an EMBL/GenBank/DDBJ whole genome shotgun (WGS) entry which is preliminary data.</text>
</comment>
<protein>
    <submittedName>
        <fullName evidence="1">Uncharacterized protein</fullName>
    </submittedName>
</protein>
<name>A0ACB9HVE1_9ASTR</name>
<organism evidence="1 2">
    <name type="scientific">Smallanthus sonchifolius</name>
    <dbReference type="NCBI Taxonomy" id="185202"/>
    <lineage>
        <taxon>Eukaryota</taxon>
        <taxon>Viridiplantae</taxon>
        <taxon>Streptophyta</taxon>
        <taxon>Embryophyta</taxon>
        <taxon>Tracheophyta</taxon>
        <taxon>Spermatophyta</taxon>
        <taxon>Magnoliopsida</taxon>
        <taxon>eudicotyledons</taxon>
        <taxon>Gunneridae</taxon>
        <taxon>Pentapetalae</taxon>
        <taxon>asterids</taxon>
        <taxon>campanulids</taxon>
        <taxon>Asterales</taxon>
        <taxon>Asteraceae</taxon>
        <taxon>Asteroideae</taxon>
        <taxon>Heliantheae alliance</taxon>
        <taxon>Millerieae</taxon>
        <taxon>Smallanthus</taxon>
    </lineage>
</organism>
<reference evidence="2" key="1">
    <citation type="journal article" date="2022" name="Mol. Ecol. Resour.">
        <title>The genomes of chicory, endive, great burdock and yacon provide insights into Asteraceae palaeo-polyploidization history and plant inulin production.</title>
        <authorList>
            <person name="Fan W."/>
            <person name="Wang S."/>
            <person name="Wang H."/>
            <person name="Wang A."/>
            <person name="Jiang F."/>
            <person name="Liu H."/>
            <person name="Zhao H."/>
            <person name="Xu D."/>
            <person name="Zhang Y."/>
        </authorList>
    </citation>
    <scope>NUCLEOTIDE SEQUENCE [LARGE SCALE GENOMIC DNA]</scope>
    <source>
        <strain evidence="2">cv. Yunnan</strain>
    </source>
</reference>
<evidence type="ECO:0000313" key="1">
    <source>
        <dbReference type="EMBL" id="KAI3799261.1"/>
    </source>
</evidence>